<accession>A0ABM4CNZ9</accession>
<reference evidence="4" key="1">
    <citation type="submission" date="2025-08" db="UniProtKB">
        <authorList>
            <consortium name="RefSeq"/>
        </authorList>
    </citation>
    <scope>IDENTIFICATION</scope>
</reference>
<feature type="region of interest" description="Disordered" evidence="2">
    <location>
        <begin position="1909"/>
        <end position="1930"/>
    </location>
</feature>
<proteinExistence type="predicted"/>
<name>A0ABM4CNZ9_HYDVU</name>
<feature type="compositionally biased region" description="Polar residues" evidence="2">
    <location>
        <begin position="529"/>
        <end position="541"/>
    </location>
</feature>
<feature type="compositionally biased region" description="Polar residues" evidence="2">
    <location>
        <begin position="263"/>
        <end position="272"/>
    </location>
</feature>
<evidence type="ECO:0000313" key="3">
    <source>
        <dbReference type="Proteomes" id="UP001652625"/>
    </source>
</evidence>
<feature type="region of interest" description="Disordered" evidence="2">
    <location>
        <begin position="2441"/>
        <end position="2464"/>
    </location>
</feature>
<dbReference type="GeneID" id="100212987"/>
<dbReference type="Proteomes" id="UP001652625">
    <property type="component" value="Chromosome 10"/>
</dbReference>
<evidence type="ECO:0000256" key="2">
    <source>
        <dbReference type="SAM" id="MobiDB-lite"/>
    </source>
</evidence>
<sequence>MVIIGKGNIFKNNLKQVIFKTNGRIFNRYWLKMNTLFYILMLCFHHTFSKQINQGEILRKYEHPFQIERGKLNTSSSLFTNQVQLNYNANFLRDNLENDIDNLVTRSVPLRKNKKNYFKIYNDKTLNKSFRKTSDNFSTKSIPAAFNRTLAKKEKVGEKFIKEQHLLKSKVIVPAVTNQSKKASEDQRATSIFQNDLFSTHMVAQKNIKNKPRTISKFTGNEDDNIDDSDYVLKAKAILNQYKDIDISDEEAGEEAPKDNEDIQNSSKNKSSLKGEKTYTKSSSDEVFEKSPIKPDENNSPITEKVEAVETNSKIKPAAVANDNMTVENMDKAENNEGYNLANKNETQSNDSSLFQTHFTEKDMLDNQNKSEKLEPLENNGVKPQEKPDILKINGEETQENQDTNMRNRGEKLENLDTLGKNSYDAQEKMNLQSNSNQTNNLIEQVNGSVLIENSNQSETTQNVSQINKATNEAKNKSLQNDISLQKETNLSINDISNLRGIPNEDQKTSLPININNNFGENINEEKTTNPLSSEDNTNSVEKLDEKHESNLVTQSNKLLSNIDNEKLVSSSDNEKLIIDRDNKKLINYTDHENYEKDQFIGLSGQRRKDQELYQLDSSENYSVKKKPRNNTLEFQKVEPLEGNKTADIATLTVTNVESVANTVPNANGATNTVPKNATVKRGAALTFSKVYIQEKKPLLNEESIQKIIKEEEESDKYDRLADQRETLKIDINNSSNLPLKKVDHYKAKLKPGIPLFNKNKYATQEDDAFLASPISDPSAQRETSKTNMQIKNNFDFQKIDHLKQPLFPASNAKTDSPEDSAEKAYASLDGAISEPYFNKENNSKNIKEEEIYASIDNSLTRNKTSEELERAKSNLLSEETEEWRKHIYKEVDDPKLKHKNKKKIIAWVPAKIVKDNMASKKERLFRKRNMLKLTPIEKKMAEILVIEGHNIKKFHGKNLKYNDIMRSHTKRNHTIENKKNFNNVFSNVNLNKTITDKEHFKNGVNIKEEKGTSNVASASGKFQVNYMKFGKQPIIDDDHIKKSISSIVSSLNQFKVYKNESKIQPNNRTVQTKTSRNKNANRTKTDFVNSANQIKTDVNNFNQSNVFETDVYENQKCSLDDYLCHSIDTSLKREEILKQRKVINEGELKNVERSIEQTIDSTTESSKNKLNDTVNIKVAKAEPEWYNQSKNKNKLQELNEVRDINKKIVNNNRENNIIAEEKENLASKLDGNYNQGVEASIATTKYRAYTEDGYNNQTIVNQTTANENQIYANESPSNITIKKTEHDNFVKNIQPINLFKENKKVQNILLNNDIAISNKKPKVENIVHVYIEKRPIKKFSKHLSATNEKTLIHFNKTLTNHKKSKKHSLASKLTEDEIEKLIVAANALKSIDINSLVNGVKQKHHKKLFENKHYKRLRHKQLLQNSKDLTPENLVVTGEKEAATKNIEIKFGSAEPHLMNVTVTSDRPFFNANESMFIDQAEKPIIDKKIPFLNTTKVKPSNTGQTLYDSYTINRETQLLNETKEQPVDIDKKKAKADVKKMVEEQLLLAEKFKAVAEEQVEGKANESMLMQEDRGEVVTEHQGKGEQEKSAALQNEALAEQNIRVAELQIEKLQNDEKLNEFKNQQKHEDTPILETTYLNTNNDKEKKIASNVVSPIQTETTELLKKPISKFNPHENFVVLDSKLNVPIQDVLKNIDKKAPIIKIKEDKKTPPKSLIDPEGITNVYTILQSNITSVLSDTDKPLQKQSPEAEKSLKQPSSETESLSKLIRLMNLEEFSFNQNKDNTTSQNFSSENEKSKLLTDFKSPVFVPQNNTSLVTKNISNDSNFTSLSQFTNVEQNNIFSNTMLEKELLALVPSTNAIYHPRKNPTEVFVSSVEDAQDSGASINGVTTMGKTTSEGGSAITMGGASATSGATNPGSTATESNGKTVSKVNQATSMINESFTQWIKFPNATVNSGKLFQTKNDSSNLIPSILENALKSSPGENRNIEDENSNLEKTESIDFINPPINIALPDHVAKSKSRETKPFHRGAMLLLPAVGNVANSILEQKPNEITKNQQSSEEQNSVKELTKDVSGAMEELETLMKKKTEEVNKIVRQNEHNPLKVGHSHQVSQGVDIVESVEFNAIKSDRPTDSSLILAQDKTYKNEFSTLLSKRNKTVEYPQEDDFGKVQYENRLKIKKFIQNLKSKLNGEELKKLVKASDLITRKLKSLREEAQQGQFIKKNITQKWGDLDDTKINSNQTIADLDKNEFKINDSVPNNKKKLAFNENDVQKIQANHSTTETNTLTLNESTVEPINSTDNSKIKHDKTEVNFLSLTTDNKYFISGSPYSNKSFVANEEIDNDLAIRKYLKENIRQHNVPTLLAEEPASEIINEIKTDILKQKHINDEIEKQNKLYYANNLTDSSDSETKKIKNETIDEAEEVSSTHDTPTLSISTTLSRFGKLNNSGNDQESGDSPAVKYSNKRFNDSINILPTLGYLRERFNNSSALKYISETIYNSNDSSVSRYLSEKLNNLSDLHALRYISEKLNNSSDLPDHNTSANLNNSSDSSLLGYLSEGDLNDTNNVSRNFFLNKLIMGINLPELQNDLDQLSAINSTLGKDVNQNSTPTSDEVSKQNETVFQHINNGFTIIENSSNSEVADSLINQKTTIDPYSTFKRGYVGNKKSIMSRPNLSKIDHKMKKNLFNKKYIYPLGKFQQKLDLGTMNKKVLQRNWVISNRNPILVPHKNINNYFVKTNPILKNILRKPFRQNISKIQLQNQYLLKLHEQQAIQKQRAMAAKLHAQQNAYKWSQYKAALLRQHLQQQAKKPNLYQQYYSPILPQYYGRIGNERMTVFPNIRVSRGPQPIKPSFLYGI</sequence>
<evidence type="ECO:0000256" key="1">
    <source>
        <dbReference type="SAM" id="Coils"/>
    </source>
</evidence>
<feature type="compositionally biased region" description="Polar residues" evidence="2">
    <location>
        <begin position="2053"/>
        <end position="2066"/>
    </location>
</feature>
<keyword evidence="3" id="KW-1185">Reference proteome</keyword>
<dbReference type="RefSeq" id="XP_065663548.1">
    <property type="nucleotide sequence ID" value="XM_065807476.1"/>
</dbReference>
<feature type="coiled-coil region" evidence="1">
    <location>
        <begin position="1593"/>
        <end position="1627"/>
    </location>
</feature>
<feature type="region of interest" description="Disordered" evidence="2">
    <location>
        <begin position="372"/>
        <end position="409"/>
    </location>
</feature>
<keyword evidence="1" id="KW-0175">Coiled coil</keyword>
<gene>
    <name evidence="4" type="primary">LOC100212987</name>
</gene>
<feature type="region of interest" description="Disordered" evidence="2">
    <location>
        <begin position="1740"/>
        <end position="1764"/>
    </location>
</feature>
<feature type="compositionally biased region" description="Polar residues" evidence="2">
    <location>
        <begin position="1912"/>
        <end position="1930"/>
    </location>
</feature>
<feature type="compositionally biased region" description="Polar residues" evidence="2">
    <location>
        <begin position="2441"/>
        <end position="2454"/>
    </location>
</feature>
<feature type="region of interest" description="Disordered" evidence="2">
    <location>
        <begin position="2053"/>
        <end position="2072"/>
    </location>
</feature>
<organism evidence="3 4">
    <name type="scientific">Hydra vulgaris</name>
    <name type="common">Hydra</name>
    <name type="synonym">Hydra attenuata</name>
    <dbReference type="NCBI Taxonomy" id="6087"/>
    <lineage>
        <taxon>Eukaryota</taxon>
        <taxon>Metazoa</taxon>
        <taxon>Cnidaria</taxon>
        <taxon>Hydrozoa</taxon>
        <taxon>Hydroidolina</taxon>
        <taxon>Anthoathecata</taxon>
        <taxon>Aplanulata</taxon>
        <taxon>Hydridae</taxon>
        <taxon>Hydra</taxon>
    </lineage>
</organism>
<feature type="compositionally biased region" description="Basic and acidic residues" evidence="2">
    <location>
        <begin position="1741"/>
        <end position="1757"/>
    </location>
</feature>
<evidence type="ECO:0000313" key="4">
    <source>
        <dbReference type="RefSeq" id="XP_065663548.1"/>
    </source>
</evidence>
<feature type="region of interest" description="Disordered" evidence="2">
    <location>
        <begin position="524"/>
        <end position="549"/>
    </location>
</feature>
<feature type="compositionally biased region" description="Basic and acidic residues" evidence="2">
    <location>
        <begin position="273"/>
        <end position="297"/>
    </location>
</feature>
<protein>
    <submittedName>
        <fullName evidence="4">Uncharacterized protein</fullName>
    </submittedName>
</protein>
<feature type="region of interest" description="Disordered" evidence="2">
    <location>
        <begin position="251"/>
        <end position="320"/>
    </location>
</feature>